<protein>
    <submittedName>
        <fullName evidence="1">Uncharacterized protein</fullName>
    </submittedName>
</protein>
<sequence>MASLCFDGEDVESVTLCYCSGVVYAFAQTSREVNLSSGYHSSDDEYETKYQVEIHALNLALEGEATPFWQAVHVPRVIADTSGVVCAWEDEPGEMVCVVDLAPSYECEQRVCYGCATIRLVPSFQRIQSLRGESVVEDITFSVSMAKQQHHAITGDCYHRHRDSGCPDYIVGLSNGLLAGTDVVSGDLVPLRRVRGPLEFIGSDGPGRSRYTQRDCVCSMADGRVMCYDSVLKRVYLVDLYQ</sequence>
<dbReference type="Proteomes" id="UP000265618">
    <property type="component" value="Unassembled WGS sequence"/>
</dbReference>
<organism evidence="1 2">
    <name type="scientific">Kipferlia bialata</name>
    <dbReference type="NCBI Taxonomy" id="797122"/>
    <lineage>
        <taxon>Eukaryota</taxon>
        <taxon>Metamonada</taxon>
        <taxon>Carpediemonas-like organisms</taxon>
        <taxon>Kipferlia</taxon>
    </lineage>
</organism>
<gene>
    <name evidence="1" type="ORF">KIPB_007659</name>
</gene>
<evidence type="ECO:0000313" key="2">
    <source>
        <dbReference type="Proteomes" id="UP000265618"/>
    </source>
</evidence>
<name>A0A391NN43_9EUKA</name>
<dbReference type="EMBL" id="BDIP01002206">
    <property type="protein sequence ID" value="GCA63067.1"/>
    <property type="molecule type" value="Genomic_DNA"/>
</dbReference>
<keyword evidence="2" id="KW-1185">Reference proteome</keyword>
<dbReference type="AlphaFoldDB" id="A0A391NN43"/>
<reference evidence="1 2" key="1">
    <citation type="journal article" date="2018" name="PLoS ONE">
        <title>The draft genome of Kipferlia bialata reveals reductive genome evolution in fornicate parasites.</title>
        <authorList>
            <person name="Tanifuji G."/>
            <person name="Takabayashi S."/>
            <person name="Kume K."/>
            <person name="Takagi M."/>
            <person name="Nakayama T."/>
            <person name="Kamikawa R."/>
            <person name="Inagaki Y."/>
            <person name="Hashimoto T."/>
        </authorList>
    </citation>
    <scope>NUCLEOTIDE SEQUENCE [LARGE SCALE GENOMIC DNA]</scope>
    <source>
        <strain evidence="1">NY0173</strain>
    </source>
</reference>
<evidence type="ECO:0000313" key="1">
    <source>
        <dbReference type="EMBL" id="GCA63067.1"/>
    </source>
</evidence>
<comment type="caution">
    <text evidence="1">The sequence shown here is derived from an EMBL/GenBank/DDBJ whole genome shotgun (WGS) entry which is preliminary data.</text>
</comment>
<accession>A0A391NN43</accession>
<proteinExistence type="predicted"/>